<dbReference type="Pfam" id="PF00702">
    <property type="entry name" value="Hydrolase"/>
    <property type="match status" value="1"/>
</dbReference>
<dbReference type="OrthoDB" id="6101375at2"/>
<protein>
    <submittedName>
        <fullName evidence="2">HAD family hydrolase</fullName>
    </submittedName>
</protein>
<evidence type="ECO:0000313" key="2">
    <source>
        <dbReference type="EMBL" id="THF79504.1"/>
    </source>
</evidence>
<proteinExistence type="predicted"/>
<dbReference type="Gene3D" id="1.10.150.240">
    <property type="entry name" value="Putative phosphatase, domain 2"/>
    <property type="match status" value="1"/>
</dbReference>
<evidence type="ECO:0000256" key="1">
    <source>
        <dbReference type="ARBA" id="ARBA00022801"/>
    </source>
</evidence>
<dbReference type="SFLD" id="SFLDG01129">
    <property type="entry name" value="C1.5:_HAD__Beta-PGM__Phosphata"/>
    <property type="match status" value="1"/>
</dbReference>
<comment type="caution">
    <text evidence="2">The sequence shown here is derived from an EMBL/GenBank/DDBJ whole genome shotgun (WGS) entry which is preliminary data.</text>
</comment>
<keyword evidence="1 2" id="KW-0378">Hydrolase</keyword>
<dbReference type="Gene3D" id="3.40.50.1000">
    <property type="entry name" value="HAD superfamily/HAD-like"/>
    <property type="match status" value="1"/>
</dbReference>
<reference evidence="2 3" key="1">
    <citation type="submission" date="2019-04" db="EMBL/GenBank/DDBJ databases">
        <title>Cohnella sp. nov. isolated from preserved vegetables.</title>
        <authorList>
            <person name="Lin S.-Y."/>
            <person name="Hung M.-H."/>
            <person name="Young C.-C."/>
        </authorList>
    </citation>
    <scope>NUCLEOTIDE SEQUENCE [LARGE SCALE GENOMIC DNA]</scope>
    <source>
        <strain evidence="2 3">CC-MHH1044</strain>
    </source>
</reference>
<dbReference type="InterPro" id="IPR051540">
    <property type="entry name" value="S-2-haloacid_dehalogenase"/>
</dbReference>
<sequence length="249" mass="28762">MKQTLLFDLDDTLIYCNKYFHLTLEQFADTMMDWFSSYSPARGEFLTKHTEIDIAGVKVLGFLSEHFPQSFVDTYLFFCERYGRSPDEKEKKLLWEIGISVYEHEAEPYPHMDATLTFLRESGHELHLYTGGDPVIQKRKIERLQLERYFDDRIYVRMHKNTEALKGILTDGAFDSGRTWMIGNSIRTDVVPALECGLNAIYMKRDQEWMFNMIPIDAAPQGAFLTLSDLSEVPPAIEDYLAGGRKSGV</sequence>
<organism evidence="2 3">
    <name type="scientific">Cohnella fermenti</name>
    <dbReference type="NCBI Taxonomy" id="2565925"/>
    <lineage>
        <taxon>Bacteria</taxon>
        <taxon>Bacillati</taxon>
        <taxon>Bacillota</taxon>
        <taxon>Bacilli</taxon>
        <taxon>Bacillales</taxon>
        <taxon>Paenibacillaceae</taxon>
        <taxon>Cohnella</taxon>
    </lineage>
</organism>
<name>A0A4S4BWE2_9BACL</name>
<evidence type="ECO:0000313" key="3">
    <source>
        <dbReference type="Proteomes" id="UP000310636"/>
    </source>
</evidence>
<gene>
    <name evidence="2" type="ORF">E6C55_12005</name>
</gene>
<dbReference type="GO" id="GO:0016787">
    <property type="term" value="F:hydrolase activity"/>
    <property type="evidence" value="ECO:0007669"/>
    <property type="project" value="UniProtKB-KW"/>
</dbReference>
<dbReference type="PANTHER" id="PTHR43316">
    <property type="entry name" value="HYDROLASE, HALOACID DELAHOGENASE-RELATED"/>
    <property type="match status" value="1"/>
</dbReference>
<dbReference type="Proteomes" id="UP000310636">
    <property type="component" value="Unassembled WGS sequence"/>
</dbReference>
<keyword evidence="3" id="KW-1185">Reference proteome</keyword>
<dbReference type="PANTHER" id="PTHR43316:SF8">
    <property type="entry name" value="HAD FAMILY HYDROLASE"/>
    <property type="match status" value="1"/>
</dbReference>
<dbReference type="SUPFAM" id="SSF56784">
    <property type="entry name" value="HAD-like"/>
    <property type="match status" value="1"/>
</dbReference>
<accession>A0A4S4BWE2</accession>
<dbReference type="InterPro" id="IPR023198">
    <property type="entry name" value="PGP-like_dom2"/>
</dbReference>
<dbReference type="RefSeq" id="WP_136370040.1">
    <property type="nucleotide sequence ID" value="NZ_SSOB01000013.1"/>
</dbReference>
<dbReference type="InterPro" id="IPR023214">
    <property type="entry name" value="HAD_sf"/>
</dbReference>
<dbReference type="SFLD" id="SFLDS00003">
    <property type="entry name" value="Haloacid_Dehalogenase"/>
    <property type="match status" value="1"/>
</dbReference>
<dbReference type="InterPro" id="IPR036412">
    <property type="entry name" value="HAD-like_sf"/>
</dbReference>
<dbReference type="AlphaFoldDB" id="A0A4S4BWE2"/>
<dbReference type="EMBL" id="SSOB01000013">
    <property type="protein sequence ID" value="THF79504.1"/>
    <property type="molecule type" value="Genomic_DNA"/>
</dbReference>